<gene>
    <name evidence="1" type="ORF">DPEC_G00186310</name>
</gene>
<comment type="caution">
    <text evidence="1">The sequence shown here is derived from an EMBL/GenBank/DDBJ whole genome shotgun (WGS) entry which is preliminary data.</text>
</comment>
<keyword evidence="2" id="KW-1185">Reference proteome</keyword>
<dbReference type="Proteomes" id="UP001157502">
    <property type="component" value="Chromosome 15"/>
</dbReference>
<accession>A0ACC2GBF2</accession>
<evidence type="ECO:0000313" key="2">
    <source>
        <dbReference type="Proteomes" id="UP001157502"/>
    </source>
</evidence>
<name>A0ACC2GBF2_DALPE</name>
<sequence length="313" mass="35143">MCIVDFENVVFTSREWNQLKDLCAVLSPFSEATELTEGEKSVTISMVVPTVLDLNTHLIEMEESRGQCRPIAKALRQSLLKRFSGIFVKTKMAKKNEREEPFGHDVYFIAAMLDPQFGLSWVDLDVSNSNIENATLQNQFREDLKRTLRDTLLAEVETMVDAETLQNLAAGTAGTDSPKDSPPSKCPRIFARYQAHRNHHQSALNASISRQRCFLRHLNNNLYLKTVHLDNMVGKLLILVCVMLLVSFSDAEGRGRKPSCGKMVGHFGCPEYYKAVCGSDGKTYSNECELCLHIQKCKNMLIVNDDRCGGAES</sequence>
<reference evidence="1" key="1">
    <citation type="submission" date="2021-05" db="EMBL/GenBank/DDBJ databases">
        <authorList>
            <person name="Pan Q."/>
            <person name="Jouanno E."/>
            <person name="Zahm M."/>
            <person name="Klopp C."/>
            <person name="Cabau C."/>
            <person name="Louis A."/>
            <person name="Berthelot C."/>
            <person name="Parey E."/>
            <person name="Roest Crollius H."/>
            <person name="Montfort J."/>
            <person name="Robinson-Rechavi M."/>
            <person name="Bouchez O."/>
            <person name="Lampietro C."/>
            <person name="Lopez Roques C."/>
            <person name="Donnadieu C."/>
            <person name="Postlethwait J."/>
            <person name="Bobe J."/>
            <person name="Dillon D."/>
            <person name="Chandos A."/>
            <person name="von Hippel F."/>
            <person name="Guiguen Y."/>
        </authorList>
    </citation>
    <scope>NUCLEOTIDE SEQUENCE</scope>
    <source>
        <strain evidence="1">YG-Jan2019</strain>
    </source>
</reference>
<evidence type="ECO:0000313" key="1">
    <source>
        <dbReference type="EMBL" id="KAJ8001004.1"/>
    </source>
</evidence>
<proteinExistence type="predicted"/>
<organism evidence="1 2">
    <name type="scientific">Dallia pectoralis</name>
    <name type="common">Alaska blackfish</name>
    <dbReference type="NCBI Taxonomy" id="75939"/>
    <lineage>
        <taxon>Eukaryota</taxon>
        <taxon>Metazoa</taxon>
        <taxon>Chordata</taxon>
        <taxon>Craniata</taxon>
        <taxon>Vertebrata</taxon>
        <taxon>Euteleostomi</taxon>
        <taxon>Actinopterygii</taxon>
        <taxon>Neopterygii</taxon>
        <taxon>Teleostei</taxon>
        <taxon>Protacanthopterygii</taxon>
        <taxon>Esociformes</taxon>
        <taxon>Umbridae</taxon>
        <taxon>Dallia</taxon>
    </lineage>
</organism>
<protein>
    <submittedName>
        <fullName evidence="1">Uncharacterized protein</fullName>
    </submittedName>
</protein>
<dbReference type="EMBL" id="CM055742">
    <property type="protein sequence ID" value="KAJ8001004.1"/>
    <property type="molecule type" value="Genomic_DNA"/>
</dbReference>